<organism evidence="1 2">
    <name type="scientific">Paenibacillus medicaginis</name>
    <dbReference type="NCBI Taxonomy" id="1470560"/>
    <lineage>
        <taxon>Bacteria</taxon>
        <taxon>Bacillati</taxon>
        <taxon>Bacillota</taxon>
        <taxon>Bacilli</taxon>
        <taxon>Bacillales</taxon>
        <taxon>Paenibacillaceae</taxon>
        <taxon>Paenibacillus</taxon>
    </lineage>
</organism>
<evidence type="ECO:0000313" key="1">
    <source>
        <dbReference type="EMBL" id="MFB5761403.1"/>
    </source>
</evidence>
<reference evidence="1 2" key="1">
    <citation type="submission" date="2024-09" db="EMBL/GenBank/DDBJ databases">
        <title>Paenibacillus zeirhizospherea sp. nov., isolated from surface of the maize (Zea mays) roots in a horticulture field, Hungary.</title>
        <authorList>
            <person name="Marton D."/>
            <person name="Farkas M."/>
            <person name="Bedics A."/>
            <person name="Toth E."/>
            <person name="Tancsics A."/>
            <person name="Boka K."/>
            <person name="Marati G."/>
            <person name="Kriszt B."/>
            <person name="Cserhati M."/>
        </authorList>
    </citation>
    <scope>NUCLEOTIDE SEQUENCE [LARGE SCALE GENOMIC DNA]</scope>
    <source>
        <strain evidence="1 2">JCM 18446</strain>
    </source>
</reference>
<sequence>MEAVLYNILFYEDENGNKPVENFMDELDAAALNNKNARVQLEQIVYCLDRLEDRGTRAGERFTKRISGDIWELRPGHNRILFFGWNGNHFVLLHHFAKTTQKTPPKEIAIAKKRMDSWLLRNGRSE</sequence>
<dbReference type="EMBL" id="JBHIRY010000011">
    <property type="protein sequence ID" value="MFB5761403.1"/>
    <property type="molecule type" value="Genomic_DNA"/>
</dbReference>
<name>A0ABV5C1K7_9BACL</name>
<dbReference type="Pfam" id="PF05973">
    <property type="entry name" value="Gp49"/>
    <property type="match status" value="1"/>
</dbReference>
<proteinExistence type="predicted"/>
<accession>A0ABV5C1K7</accession>
<comment type="caution">
    <text evidence="1">The sequence shown here is derived from an EMBL/GenBank/DDBJ whole genome shotgun (WGS) entry which is preliminary data.</text>
</comment>
<dbReference type="InterPro" id="IPR009241">
    <property type="entry name" value="HigB-like"/>
</dbReference>
<dbReference type="RefSeq" id="WP_375520542.1">
    <property type="nucleotide sequence ID" value="NZ_JBHIRY010000011.1"/>
</dbReference>
<gene>
    <name evidence="1" type="ORF">ACE5LO_13475</name>
</gene>
<keyword evidence="2" id="KW-1185">Reference proteome</keyword>
<protein>
    <submittedName>
        <fullName evidence="1">Type II toxin-antitoxin system RelE/ParE family toxin</fullName>
    </submittedName>
</protein>
<evidence type="ECO:0000313" key="2">
    <source>
        <dbReference type="Proteomes" id="UP001580430"/>
    </source>
</evidence>
<dbReference type="Proteomes" id="UP001580430">
    <property type="component" value="Unassembled WGS sequence"/>
</dbReference>